<keyword evidence="4" id="KW-0540">Nuclease</keyword>
<comment type="cofactor">
    <cofactor evidence="1">
        <name>a divalent metal cation</name>
        <dbReference type="ChEBI" id="CHEBI:60240"/>
    </cofactor>
</comment>
<sequence length="439" mass="50136">MDELEHLSSLISGITLTVIRLIELNLQVLNFQALYIRKRKSLVHRLLALEPPIKKICHLQGSLEEPESSPKKPQAQIVPLIHLSEPQDDWWEKFVSGFTLPEEWLKHFRMTQMTFRILTDELRPYLISSNETAIIKDPAKQMALTLYTLTQNISMMESGLLFGVSQNSVVNIVKKVCKAISLHLGPNYLKWPSDQNEVEELVRCFEREHGFPQCIGAIDNFFIQTRRSNSKFLNSLGFYSLNIQAICDYKYCFMDVMADSPGSVHVAEIFFNSSINKSFMSGNVSSFSRKLIPNTRPVPILLIGDSCYPLMPHLMIEYPLGGSNEKEKHFGSILRKAKEVIRCALYRLKARFRFLGRSADIPITDLPSLIRACFILHNVCEMFGQPIQENSDLRKCEEARKRLNSSHVQVISSAMQEGENIREVLSNYFMGTQGGPMNL</sequence>
<evidence type="ECO:0000256" key="3">
    <source>
        <dbReference type="ARBA" id="ARBA00006958"/>
    </source>
</evidence>
<evidence type="ECO:0000256" key="6">
    <source>
        <dbReference type="ARBA" id="ARBA00022801"/>
    </source>
</evidence>
<dbReference type="GO" id="GO:0046872">
    <property type="term" value="F:metal ion binding"/>
    <property type="evidence" value="ECO:0007669"/>
    <property type="project" value="UniProtKB-KW"/>
</dbReference>
<dbReference type="InterPro" id="IPR027806">
    <property type="entry name" value="HARBI1_dom"/>
</dbReference>
<evidence type="ECO:0000256" key="7">
    <source>
        <dbReference type="ARBA" id="ARBA00023242"/>
    </source>
</evidence>
<keyword evidence="5" id="KW-0479">Metal-binding</keyword>
<proteinExistence type="evidence at transcript level"/>
<evidence type="ECO:0000256" key="1">
    <source>
        <dbReference type="ARBA" id="ARBA00001968"/>
    </source>
</evidence>
<keyword evidence="7" id="KW-0539">Nucleus</keyword>
<dbReference type="GO" id="GO:0016787">
    <property type="term" value="F:hydrolase activity"/>
    <property type="evidence" value="ECO:0007669"/>
    <property type="project" value="UniProtKB-KW"/>
</dbReference>
<dbReference type="AlphaFoldDB" id="D3PFZ2"/>
<keyword evidence="6" id="KW-0378">Hydrolase</keyword>
<evidence type="ECO:0000256" key="5">
    <source>
        <dbReference type="ARBA" id="ARBA00022723"/>
    </source>
</evidence>
<dbReference type="Pfam" id="PF13359">
    <property type="entry name" value="DDE_Tnp_4"/>
    <property type="match status" value="1"/>
</dbReference>
<evidence type="ECO:0000259" key="8">
    <source>
        <dbReference type="Pfam" id="PF13359"/>
    </source>
</evidence>
<accession>D3PFZ2</accession>
<dbReference type="PANTHER" id="PTHR22930:SF85">
    <property type="entry name" value="GH03217P-RELATED"/>
    <property type="match status" value="1"/>
</dbReference>
<evidence type="ECO:0000256" key="4">
    <source>
        <dbReference type="ARBA" id="ARBA00022722"/>
    </source>
</evidence>
<comment type="similarity">
    <text evidence="3">Belongs to the HARBI1 family.</text>
</comment>
<dbReference type="OrthoDB" id="6740069at2759"/>
<reference evidence="9" key="1">
    <citation type="submission" date="2010-03" db="EMBL/GenBank/DDBJ databases">
        <title>Lepeophtheirus salmonis ESTs and full-length cDNAs.</title>
        <authorList>
            <person name="Yasuike M."/>
            <person name="von Schalburg K."/>
            <person name="Cooper G."/>
            <person name="Leong J."/>
            <person name="Jones S.R.M."/>
            <person name="Koop B.F."/>
        </authorList>
    </citation>
    <scope>NUCLEOTIDE SEQUENCE</scope>
    <source>
        <tissue evidence="9">Whole</tissue>
    </source>
</reference>
<feature type="domain" description="DDE Tnp4" evidence="8">
    <location>
        <begin position="224"/>
        <end position="378"/>
    </location>
</feature>
<dbReference type="GO" id="GO:0005634">
    <property type="term" value="C:nucleus"/>
    <property type="evidence" value="ECO:0007669"/>
    <property type="project" value="UniProtKB-SubCell"/>
</dbReference>
<evidence type="ECO:0000313" key="9">
    <source>
        <dbReference type="EMBL" id="ADD24188.1"/>
    </source>
</evidence>
<gene>
    <name evidence="9" type="primary">HARB1</name>
</gene>
<name>D3PFZ2_LEPSM</name>
<dbReference type="PANTHER" id="PTHR22930">
    <property type="match status" value="1"/>
</dbReference>
<comment type="subcellular location">
    <subcellularLocation>
        <location evidence="2">Nucleus</location>
    </subcellularLocation>
</comment>
<dbReference type="InterPro" id="IPR045249">
    <property type="entry name" value="HARBI1-like"/>
</dbReference>
<organism evidence="9">
    <name type="scientific">Lepeophtheirus salmonis</name>
    <name type="common">Salmon louse</name>
    <name type="synonym">Caligus salmonis</name>
    <dbReference type="NCBI Taxonomy" id="72036"/>
    <lineage>
        <taxon>Eukaryota</taxon>
        <taxon>Metazoa</taxon>
        <taxon>Ecdysozoa</taxon>
        <taxon>Arthropoda</taxon>
        <taxon>Crustacea</taxon>
        <taxon>Multicrustacea</taxon>
        <taxon>Hexanauplia</taxon>
        <taxon>Copepoda</taxon>
        <taxon>Siphonostomatoida</taxon>
        <taxon>Caligidae</taxon>
        <taxon>Lepeophtheirus</taxon>
    </lineage>
</organism>
<dbReference type="EMBL" id="BT120548">
    <property type="protein sequence ID" value="ADD24188.1"/>
    <property type="molecule type" value="mRNA"/>
</dbReference>
<dbReference type="GO" id="GO:0004518">
    <property type="term" value="F:nuclease activity"/>
    <property type="evidence" value="ECO:0007669"/>
    <property type="project" value="UniProtKB-KW"/>
</dbReference>
<evidence type="ECO:0000256" key="2">
    <source>
        <dbReference type="ARBA" id="ARBA00004123"/>
    </source>
</evidence>
<protein>
    <submittedName>
        <fullName evidence="9">Nuclease HARBI1</fullName>
    </submittedName>
</protein>